<dbReference type="CDD" id="cd00586">
    <property type="entry name" value="4HBT"/>
    <property type="match status" value="1"/>
</dbReference>
<evidence type="ECO:0000313" key="1">
    <source>
        <dbReference type="EMBL" id="CUH69298.1"/>
    </source>
</evidence>
<dbReference type="EMBL" id="CYSB01000039">
    <property type="protein sequence ID" value="CUH69298.1"/>
    <property type="molecule type" value="Genomic_DNA"/>
</dbReference>
<sequence>MYPFLRLLKEFVKFRNAAPLDFNDTHISHHRVWPWDIDQFMELNNGRTLMLYDLGRFTMGMRAGLMKSLRRNGWGLAVAGVCVRYRRRLRPFERFEMRTKGLGWDDRFFYIDQQIWKANGECANHAVFRTAVTDRNGMISPEVVRLDVGSEAANQELPGWVKQWLAAEDNRPWPPQ</sequence>
<dbReference type="OrthoDB" id="3727779at2"/>
<reference evidence="1 3" key="1">
    <citation type="submission" date="2015-09" db="EMBL/GenBank/DDBJ databases">
        <authorList>
            <person name="Rodrigo-Torres L."/>
            <person name="Arahal D.R."/>
        </authorList>
    </citation>
    <scope>NUCLEOTIDE SEQUENCE [LARGE SCALE GENOMIC DNA]</scope>
    <source>
        <strain evidence="1 3">CECT 5118</strain>
    </source>
</reference>
<evidence type="ECO:0000313" key="3">
    <source>
        <dbReference type="Proteomes" id="UP000051086"/>
    </source>
</evidence>
<dbReference type="RefSeq" id="WP_058245340.1">
    <property type="nucleotide sequence ID" value="NZ_CYSB01000039.1"/>
</dbReference>
<dbReference type="SUPFAM" id="SSF54637">
    <property type="entry name" value="Thioesterase/thiol ester dehydrase-isomerase"/>
    <property type="match status" value="1"/>
</dbReference>
<evidence type="ECO:0008006" key="5">
    <source>
        <dbReference type="Google" id="ProtNLM"/>
    </source>
</evidence>
<keyword evidence="3" id="KW-1185">Reference proteome</keyword>
<evidence type="ECO:0000313" key="2">
    <source>
        <dbReference type="EMBL" id="CUH74221.1"/>
    </source>
</evidence>
<name>A0A0N7LWJ8_9RHOB</name>
<protein>
    <recommendedName>
        <fullName evidence="5">Thioeseterase</fullName>
    </recommendedName>
</protein>
<dbReference type="EMBL" id="CYSC01000044">
    <property type="protein sequence ID" value="CUH74221.1"/>
    <property type="molecule type" value="Genomic_DNA"/>
</dbReference>
<dbReference type="Gene3D" id="3.10.129.10">
    <property type="entry name" value="Hotdog Thioesterase"/>
    <property type="match status" value="1"/>
</dbReference>
<dbReference type="AlphaFoldDB" id="A0A0N7LWJ8"/>
<organism evidence="2 4">
    <name type="scientific">Thalassovita autumnalis</name>
    <dbReference type="NCBI Taxonomy" id="2072972"/>
    <lineage>
        <taxon>Bacteria</taxon>
        <taxon>Pseudomonadati</taxon>
        <taxon>Pseudomonadota</taxon>
        <taxon>Alphaproteobacteria</taxon>
        <taxon>Rhodobacterales</taxon>
        <taxon>Roseobacteraceae</taxon>
        <taxon>Thalassovita</taxon>
    </lineage>
</organism>
<dbReference type="Proteomes" id="UP000051887">
    <property type="component" value="Unassembled WGS sequence"/>
</dbReference>
<accession>A0A0N7LWJ8</accession>
<dbReference type="Pfam" id="PF13279">
    <property type="entry name" value="4HBT_2"/>
    <property type="match status" value="1"/>
</dbReference>
<dbReference type="PANTHER" id="PTHR12475:SF4">
    <property type="entry name" value="PROTEIN THEM6"/>
    <property type="match status" value="1"/>
</dbReference>
<gene>
    <name evidence="1" type="ORF">TL5118_03257</name>
    <name evidence="2" type="ORF">TL5120_04040</name>
</gene>
<dbReference type="InterPro" id="IPR051490">
    <property type="entry name" value="THEM6_lcsJ_thioesterase"/>
</dbReference>
<dbReference type="Proteomes" id="UP000051086">
    <property type="component" value="Unassembled WGS sequence"/>
</dbReference>
<reference evidence="2 4" key="2">
    <citation type="submission" date="2015-09" db="EMBL/GenBank/DDBJ databases">
        <authorList>
            <consortium name="Swine Surveillance"/>
        </authorList>
    </citation>
    <scope>NUCLEOTIDE SEQUENCE [LARGE SCALE GENOMIC DNA]</scope>
    <source>
        <strain evidence="2 4">5120</strain>
    </source>
</reference>
<dbReference type="InterPro" id="IPR029069">
    <property type="entry name" value="HotDog_dom_sf"/>
</dbReference>
<proteinExistence type="predicted"/>
<dbReference type="PANTHER" id="PTHR12475">
    <property type="match status" value="1"/>
</dbReference>
<evidence type="ECO:0000313" key="4">
    <source>
        <dbReference type="Proteomes" id="UP000051887"/>
    </source>
</evidence>